<proteinExistence type="predicted"/>
<sequence length="64" mass="7421">MQSRKNANFFLRHCCMQIEEQEQLDLGEIYYSSNDAPIGHSQERGETAACYVWGTGRQRLVPTR</sequence>
<name>A0A0A9AER3_ARUDO</name>
<reference evidence="1" key="2">
    <citation type="journal article" date="2015" name="Data Brief">
        <title>Shoot transcriptome of the giant reed, Arundo donax.</title>
        <authorList>
            <person name="Barrero R.A."/>
            <person name="Guerrero F.D."/>
            <person name="Moolhuijzen P."/>
            <person name="Goolsby J.A."/>
            <person name="Tidwell J."/>
            <person name="Bellgard S.E."/>
            <person name="Bellgard M.I."/>
        </authorList>
    </citation>
    <scope>NUCLEOTIDE SEQUENCE</scope>
    <source>
        <tissue evidence="1">Shoot tissue taken approximately 20 cm above the soil surface</tissue>
    </source>
</reference>
<reference evidence="1" key="1">
    <citation type="submission" date="2014-09" db="EMBL/GenBank/DDBJ databases">
        <authorList>
            <person name="Magalhaes I.L.F."/>
            <person name="Oliveira U."/>
            <person name="Santos F.R."/>
            <person name="Vidigal T.H.D.A."/>
            <person name="Brescovit A.D."/>
            <person name="Santos A.J."/>
        </authorList>
    </citation>
    <scope>NUCLEOTIDE SEQUENCE</scope>
    <source>
        <tissue evidence="1">Shoot tissue taken approximately 20 cm above the soil surface</tissue>
    </source>
</reference>
<dbReference type="AlphaFoldDB" id="A0A0A9AER3"/>
<organism evidence="1">
    <name type="scientific">Arundo donax</name>
    <name type="common">Giant reed</name>
    <name type="synonym">Donax arundinaceus</name>
    <dbReference type="NCBI Taxonomy" id="35708"/>
    <lineage>
        <taxon>Eukaryota</taxon>
        <taxon>Viridiplantae</taxon>
        <taxon>Streptophyta</taxon>
        <taxon>Embryophyta</taxon>
        <taxon>Tracheophyta</taxon>
        <taxon>Spermatophyta</taxon>
        <taxon>Magnoliopsida</taxon>
        <taxon>Liliopsida</taxon>
        <taxon>Poales</taxon>
        <taxon>Poaceae</taxon>
        <taxon>PACMAD clade</taxon>
        <taxon>Arundinoideae</taxon>
        <taxon>Arundineae</taxon>
        <taxon>Arundo</taxon>
    </lineage>
</organism>
<protein>
    <submittedName>
        <fullName evidence="1">Uncharacterized protein</fullName>
    </submittedName>
</protein>
<dbReference type="EMBL" id="GBRH01249492">
    <property type="protein sequence ID" value="JAD48403.1"/>
    <property type="molecule type" value="Transcribed_RNA"/>
</dbReference>
<evidence type="ECO:0000313" key="1">
    <source>
        <dbReference type="EMBL" id="JAD48403.1"/>
    </source>
</evidence>
<accession>A0A0A9AER3</accession>